<proteinExistence type="predicted"/>
<dbReference type="SUPFAM" id="SSF51905">
    <property type="entry name" value="FAD/NAD(P)-binding domain"/>
    <property type="match status" value="1"/>
</dbReference>
<dbReference type="Gene3D" id="3.50.50.60">
    <property type="entry name" value="FAD/NAD(P)-binding domain"/>
    <property type="match status" value="1"/>
</dbReference>
<dbReference type="GO" id="GO:0016709">
    <property type="term" value="F:oxidoreductase activity, acting on paired donors, with incorporation or reduction of molecular oxygen, NAD(P)H as one donor, and incorporation of one atom of oxygen"/>
    <property type="evidence" value="ECO:0007669"/>
    <property type="project" value="UniProtKB-ARBA"/>
</dbReference>
<evidence type="ECO:0000259" key="4">
    <source>
        <dbReference type="Pfam" id="PF01494"/>
    </source>
</evidence>
<dbReference type="PANTHER" id="PTHR43004">
    <property type="entry name" value="TRK SYSTEM POTASSIUM UPTAKE PROTEIN"/>
    <property type="match status" value="1"/>
</dbReference>
<sequence>ACNVLIRADLGQHLNKERESGLHWIVQPDRPVFPGAVAHLRAVRPWSEWVLIAFGPGGSNPFEGLTTKSQELADFVRYLVGDHSIDVEVLAIDPWTVRESVAESYSTTDRNVFILGDAAHRNPPTFGLGSNTSIQDAYNLAWKVAYVSRGLAGPRLLDSYSEERQPVGANLVRESNNQIRKNTDLWGVLGMAASSAEERTKQLAELTQETPEGAARRASLHKALEDKTQEFESLGLAYNQWYSSPAVYLEDEQSPREHLEGDPVVQVQISTYPGSRLPHVFIDSPNRRKMISTIDLAGKGAFCLLVGVEGSKWRAAADKVGKDTGIPINVFGIGPGQEYIDIYRDWQKKRGVGDDGCVLVRPDRFVAWRSPGKVDNYEKQLGQVLNTVLYRDNL</sequence>
<dbReference type="Gene3D" id="3.40.30.120">
    <property type="match status" value="1"/>
</dbReference>
<dbReference type="AlphaFoldDB" id="A0A9P9L3A3"/>
<dbReference type="EMBL" id="JAGTJS010000003">
    <property type="protein sequence ID" value="KAH7273252.1"/>
    <property type="molecule type" value="Genomic_DNA"/>
</dbReference>
<accession>A0A9P9L3A3</accession>
<gene>
    <name evidence="5" type="ORF">B0J15DRAFT_574194</name>
</gene>
<dbReference type="InterPro" id="IPR002938">
    <property type="entry name" value="FAD-bd"/>
</dbReference>
<dbReference type="OrthoDB" id="2690153at2759"/>
<comment type="caution">
    <text evidence="5">The sequence shown here is derived from an EMBL/GenBank/DDBJ whole genome shotgun (WGS) entry which is preliminary data.</text>
</comment>
<evidence type="ECO:0000256" key="3">
    <source>
        <dbReference type="ARBA" id="ARBA00023002"/>
    </source>
</evidence>
<keyword evidence="6" id="KW-1185">Reference proteome</keyword>
<evidence type="ECO:0000256" key="2">
    <source>
        <dbReference type="ARBA" id="ARBA00022827"/>
    </source>
</evidence>
<protein>
    <submittedName>
        <fullName evidence="5">FAD binding domain-containing protein</fullName>
    </submittedName>
</protein>
<dbReference type="Proteomes" id="UP000736672">
    <property type="component" value="Unassembled WGS sequence"/>
</dbReference>
<dbReference type="InterPro" id="IPR050641">
    <property type="entry name" value="RIFMO-like"/>
</dbReference>
<name>A0A9P9L3A3_FUSSL</name>
<dbReference type="GO" id="GO:0071949">
    <property type="term" value="F:FAD binding"/>
    <property type="evidence" value="ECO:0007669"/>
    <property type="project" value="InterPro"/>
</dbReference>
<feature type="non-terminal residue" evidence="5">
    <location>
        <position position="1"/>
    </location>
</feature>
<evidence type="ECO:0000313" key="5">
    <source>
        <dbReference type="EMBL" id="KAH7273252.1"/>
    </source>
</evidence>
<feature type="non-terminal residue" evidence="5">
    <location>
        <position position="394"/>
    </location>
</feature>
<reference evidence="5" key="1">
    <citation type="journal article" date="2021" name="Nat. Commun.">
        <title>Genetic determinants of endophytism in the Arabidopsis root mycobiome.</title>
        <authorList>
            <person name="Mesny F."/>
            <person name="Miyauchi S."/>
            <person name="Thiergart T."/>
            <person name="Pickel B."/>
            <person name="Atanasova L."/>
            <person name="Karlsson M."/>
            <person name="Huettel B."/>
            <person name="Barry K.W."/>
            <person name="Haridas S."/>
            <person name="Chen C."/>
            <person name="Bauer D."/>
            <person name="Andreopoulos W."/>
            <person name="Pangilinan J."/>
            <person name="LaButti K."/>
            <person name="Riley R."/>
            <person name="Lipzen A."/>
            <person name="Clum A."/>
            <person name="Drula E."/>
            <person name="Henrissat B."/>
            <person name="Kohler A."/>
            <person name="Grigoriev I.V."/>
            <person name="Martin F.M."/>
            <person name="Hacquard S."/>
        </authorList>
    </citation>
    <scope>NUCLEOTIDE SEQUENCE</scope>
    <source>
        <strain evidence="5">FSSC 5 MPI-SDFR-AT-0091</strain>
    </source>
</reference>
<organism evidence="5 6">
    <name type="scientific">Fusarium solani</name>
    <name type="common">Filamentous fungus</name>
    <dbReference type="NCBI Taxonomy" id="169388"/>
    <lineage>
        <taxon>Eukaryota</taxon>
        <taxon>Fungi</taxon>
        <taxon>Dikarya</taxon>
        <taxon>Ascomycota</taxon>
        <taxon>Pezizomycotina</taxon>
        <taxon>Sordariomycetes</taxon>
        <taxon>Hypocreomycetidae</taxon>
        <taxon>Hypocreales</taxon>
        <taxon>Nectriaceae</taxon>
        <taxon>Fusarium</taxon>
        <taxon>Fusarium solani species complex</taxon>
    </lineage>
</organism>
<evidence type="ECO:0000313" key="6">
    <source>
        <dbReference type="Proteomes" id="UP000736672"/>
    </source>
</evidence>
<dbReference type="InterPro" id="IPR036188">
    <property type="entry name" value="FAD/NAD-bd_sf"/>
</dbReference>
<dbReference type="Pfam" id="PF01494">
    <property type="entry name" value="FAD_binding_3"/>
    <property type="match status" value="1"/>
</dbReference>
<keyword evidence="1" id="KW-0285">Flavoprotein</keyword>
<keyword evidence="3" id="KW-0560">Oxidoreductase</keyword>
<evidence type="ECO:0000256" key="1">
    <source>
        <dbReference type="ARBA" id="ARBA00022630"/>
    </source>
</evidence>
<feature type="domain" description="FAD-binding" evidence="4">
    <location>
        <begin position="3"/>
        <end position="175"/>
    </location>
</feature>
<dbReference type="Pfam" id="PF21274">
    <property type="entry name" value="Rng_hyd_C"/>
    <property type="match status" value="1"/>
</dbReference>
<dbReference type="PANTHER" id="PTHR43004:SF8">
    <property type="entry name" value="FAD-BINDING DOMAIN-CONTAINING PROTEIN-RELATED"/>
    <property type="match status" value="1"/>
</dbReference>
<keyword evidence="2" id="KW-0274">FAD</keyword>
<dbReference type="PRINTS" id="PR00420">
    <property type="entry name" value="RNGMNOXGNASE"/>
</dbReference>
<dbReference type="Gene3D" id="3.30.70.2450">
    <property type="match status" value="1"/>
</dbReference>